<evidence type="ECO:0000313" key="4">
    <source>
        <dbReference type="Proteomes" id="UP000053864"/>
    </source>
</evidence>
<protein>
    <submittedName>
        <fullName evidence="3">Uncharacterized protein</fullName>
    </submittedName>
</protein>
<dbReference type="EMBL" id="KI672781">
    <property type="protein sequence ID" value="ETL40822.1"/>
    <property type="molecule type" value="Genomic_DNA"/>
</dbReference>
<dbReference type="AlphaFoldDB" id="W2LBB2"/>
<dbReference type="VEuPathDB" id="FungiDB:PPTG_22861"/>
<organism evidence="3">
    <name type="scientific">Phytophthora nicotianae</name>
    <name type="common">Potato buckeye rot agent</name>
    <name type="synonym">Phytophthora parasitica</name>
    <dbReference type="NCBI Taxonomy" id="4792"/>
    <lineage>
        <taxon>Eukaryota</taxon>
        <taxon>Sar</taxon>
        <taxon>Stramenopiles</taxon>
        <taxon>Oomycota</taxon>
        <taxon>Peronosporomycetes</taxon>
        <taxon>Peronosporales</taxon>
        <taxon>Peronosporaceae</taxon>
        <taxon>Phytophthora</taxon>
    </lineage>
</organism>
<reference evidence="1" key="2">
    <citation type="submission" date="2013-11" db="EMBL/GenBank/DDBJ databases">
        <title>The Genome Sequence of Phytophthora parasitica CJ02B3.</title>
        <authorList>
            <consortium name="The Broad Institute Genomics Platform"/>
            <person name="Russ C."/>
            <person name="Tyler B."/>
            <person name="Panabieres F."/>
            <person name="Shan W."/>
            <person name="Tripathy S."/>
            <person name="Grunwald N."/>
            <person name="Machado M."/>
            <person name="Johnson C.S."/>
            <person name="Arredondo F."/>
            <person name="Hong C."/>
            <person name="Coffey M."/>
            <person name="Young S.K."/>
            <person name="Zeng Q."/>
            <person name="Gargeya S."/>
            <person name="Fitzgerald M."/>
            <person name="Abouelleil A."/>
            <person name="Alvarado L."/>
            <person name="Chapman S.B."/>
            <person name="Gainer-Dewar J."/>
            <person name="Goldberg J."/>
            <person name="Griggs A."/>
            <person name="Gujja S."/>
            <person name="Hansen M."/>
            <person name="Howarth C."/>
            <person name="Imamovic A."/>
            <person name="Ireland A."/>
            <person name="Larimer J."/>
            <person name="McCowan C."/>
            <person name="Murphy C."/>
            <person name="Pearson M."/>
            <person name="Poon T.W."/>
            <person name="Priest M."/>
            <person name="Roberts A."/>
            <person name="Saif S."/>
            <person name="Shea T."/>
            <person name="Sykes S."/>
            <person name="Wortman J."/>
            <person name="Nusbaum C."/>
            <person name="Birren B."/>
        </authorList>
    </citation>
    <scope>NUCLEOTIDE SEQUENCE [LARGE SCALE GENOMIC DNA]</scope>
    <source>
        <strain evidence="1">CJ02B3</strain>
    </source>
</reference>
<gene>
    <name evidence="1" type="ORF">L915_08174</name>
    <name evidence="2" type="ORF">L916_08097</name>
    <name evidence="3" type="ORF">L917_07996</name>
</gene>
<dbReference type="EMBL" id="KI686156">
    <property type="protein sequence ID" value="ETK87341.1"/>
    <property type="molecule type" value="Genomic_DNA"/>
</dbReference>
<sequence>MDFTNAREHEPHDEVVKDAFTFLDDWESGIPRDVLLPLSMDSQPWLLNSRSIENVAIGSGEI</sequence>
<reference evidence="2 4" key="3">
    <citation type="submission" date="2013-11" db="EMBL/GenBank/DDBJ databases">
        <title>The Genome Sequence of Phytophthora parasitica CJ05E6.</title>
        <authorList>
            <consortium name="The Broad Institute Genomics Platform"/>
            <person name="Russ C."/>
            <person name="Tyler B."/>
            <person name="Panabieres F."/>
            <person name="Shan W."/>
            <person name="Tripathy S."/>
            <person name="Grunwald N."/>
            <person name="Machado M."/>
            <person name="Johnson C.S."/>
            <person name="Arredondo F."/>
            <person name="Hong C."/>
            <person name="Coffey M."/>
            <person name="Young S.K."/>
            <person name="Zeng Q."/>
            <person name="Gargeya S."/>
            <person name="Fitzgerald M."/>
            <person name="Abouelleil A."/>
            <person name="Alvarado L."/>
            <person name="Chapman S.B."/>
            <person name="Gainer-Dewar J."/>
            <person name="Goldberg J."/>
            <person name="Griggs A."/>
            <person name="Gujja S."/>
            <person name="Hansen M."/>
            <person name="Howarth C."/>
            <person name="Imamovic A."/>
            <person name="Ireland A."/>
            <person name="Larimer J."/>
            <person name="McCowan C."/>
            <person name="Murphy C."/>
            <person name="Pearson M."/>
            <person name="Poon T.W."/>
            <person name="Priest M."/>
            <person name="Roberts A."/>
            <person name="Saif S."/>
            <person name="Shea T."/>
            <person name="Sykes S."/>
            <person name="Wortman J."/>
            <person name="Nusbaum C."/>
            <person name="Birren B."/>
        </authorList>
    </citation>
    <scope>NUCLEOTIDE SEQUENCE [LARGE SCALE GENOMIC DNA]</scope>
    <source>
        <strain evidence="2 4">CJ05E6</strain>
    </source>
</reference>
<dbReference type="Proteomes" id="UP000053864">
    <property type="component" value="Unassembled WGS sequence"/>
</dbReference>
<evidence type="ECO:0000313" key="2">
    <source>
        <dbReference type="EMBL" id="ETL40822.1"/>
    </source>
</evidence>
<accession>W2LBB2</accession>
<evidence type="ECO:0000313" key="3">
    <source>
        <dbReference type="EMBL" id="ETL93965.1"/>
    </source>
</evidence>
<reference evidence="3" key="1">
    <citation type="submission" date="2013-11" db="EMBL/GenBank/DDBJ databases">
        <title>The Genome Sequence of Phytophthora parasitica CHvinca01.</title>
        <authorList>
            <consortium name="The Broad Institute Genomics Platform"/>
            <person name="Russ C."/>
            <person name="Tyler B."/>
            <person name="Panabieres F."/>
            <person name="Shan W."/>
            <person name="Tripathy S."/>
            <person name="Grunwald N."/>
            <person name="Machado M."/>
            <person name="Johnson C.S."/>
            <person name="Arredondo F."/>
            <person name="Hong C."/>
            <person name="Coffey M."/>
            <person name="Young S.K."/>
            <person name="Zeng Q."/>
            <person name="Gargeya S."/>
            <person name="Fitzgerald M."/>
            <person name="Abouelleil A."/>
            <person name="Alvarado L."/>
            <person name="Chapman S.B."/>
            <person name="Gainer-Dewar J."/>
            <person name="Goldberg J."/>
            <person name="Griggs A."/>
            <person name="Gujja S."/>
            <person name="Hansen M."/>
            <person name="Howarth C."/>
            <person name="Imamovic A."/>
            <person name="Ireland A."/>
            <person name="Larimer J."/>
            <person name="McCowan C."/>
            <person name="Murphy C."/>
            <person name="Pearson M."/>
            <person name="Poon T.W."/>
            <person name="Priest M."/>
            <person name="Roberts A."/>
            <person name="Saif S."/>
            <person name="Shea T."/>
            <person name="Sykes S."/>
            <person name="Wortman J."/>
            <person name="Nusbaum C."/>
            <person name="Birren B."/>
        </authorList>
    </citation>
    <scope>NUCLEOTIDE SEQUENCE [LARGE SCALE GENOMIC DNA]</scope>
    <source>
        <strain evidence="3">CHvinca01</strain>
    </source>
</reference>
<dbReference type="Proteomes" id="UP000053236">
    <property type="component" value="Unassembled WGS sequence"/>
</dbReference>
<proteinExistence type="predicted"/>
<evidence type="ECO:0000313" key="1">
    <source>
        <dbReference type="EMBL" id="ETK87341.1"/>
    </source>
</evidence>
<dbReference type="EMBL" id="KI679496">
    <property type="protein sequence ID" value="ETL93965.1"/>
    <property type="molecule type" value="Genomic_DNA"/>
</dbReference>
<dbReference type="Proteomes" id="UP000054423">
    <property type="component" value="Unassembled WGS sequence"/>
</dbReference>
<name>W2LBB2_PHYNI</name>